<dbReference type="InterPro" id="IPR055222">
    <property type="entry name" value="PRISE-like_Rossmann-fold"/>
</dbReference>
<dbReference type="EMBL" id="JAVRRT010000008">
    <property type="protein sequence ID" value="KAK5169779.1"/>
    <property type="molecule type" value="Genomic_DNA"/>
</dbReference>
<keyword evidence="3" id="KW-1185">Reference proteome</keyword>
<dbReference type="RefSeq" id="XP_064659125.1">
    <property type="nucleotide sequence ID" value="XM_064803000.1"/>
</dbReference>
<dbReference type="PANTHER" id="PTHR32487:SF8">
    <property type="entry name" value="NAD-DEPENDENT EPIMERASE_DEHYDRATASE DOMAIN-CONTAINING PROTEIN"/>
    <property type="match status" value="1"/>
</dbReference>
<dbReference type="CDD" id="cd08948">
    <property type="entry name" value="5beta-POR_like_SDR_a"/>
    <property type="match status" value="1"/>
</dbReference>
<dbReference type="GeneID" id="89927098"/>
<evidence type="ECO:0000313" key="3">
    <source>
        <dbReference type="Proteomes" id="UP001337655"/>
    </source>
</evidence>
<reference evidence="2 3" key="1">
    <citation type="submission" date="2023-08" db="EMBL/GenBank/DDBJ databases">
        <title>Black Yeasts Isolated from many extreme environments.</title>
        <authorList>
            <person name="Coleine C."/>
            <person name="Stajich J.E."/>
            <person name="Selbmann L."/>
        </authorList>
    </citation>
    <scope>NUCLEOTIDE SEQUENCE [LARGE SCALE GENOMIC DNA]</scope>
    <source>
        <strain evidence="2 3">CCFEE 5935</strain>
    </source>
</reference>
<dbReference type="Pfam" id="PF22917">
    <property type="entry name" value="PRISE"/>
    <property type="match status" value="1"/>
</dbReference>
<sequence>MGKRALVFGASGVTGWSFINEFLNDYPKKDIWEGVVAMTNRPLKQEDSLWPADPRLQIVSGINLLGSQQEIEQSLQQNVKDVDKITHVYYLAYKANAEMQQELEDAVDMFKRSTIAMDKLSPALELVVLQTGAKMYGCHLLENHPTDYIHVPLSEDQPRLKQPYHDRLFYHPQLDWIIEYAKDKKWSWCETRPDIIIGFVPNQNFYSLATVLGIFLSLYASVEGEGKECPFPGTEKSWAAKSNDSSSDMIARQTIHLSLNLPKEKNGEGFNVADAKEPESWSTKWPTLCAYFGLKGTGPGKESQEVRKYINEHIEDWKKLEGLYGLKKGVADSDLTFKGFEVSRNAQMILYFQLLMLAQYFLMVQFDFDRQYDMTKMYSTPKSNPFTEERSTEHAWGLVFDRMRGGKLIPQDSKAT</sequence>
<dbReference type="PANTHER" id="PTHR32487">
    <property type="entry name" value="3-OXO-DELTA(4,5)-STEROID 5-BETA-REDUCTASE"/>
    <property type="match status" value="1"/>
</dbReference>
<dbReference type="InterPro" id="IPR036291">
    <property type="entry name" value="NAD(P)-bd_dom_sf"/>
</dbReference>
<protein>
    <recommendedName>
        <fullName evidence="1">PRISE-like Rossmann-fold domain-containing protein</fullName>
    </recommendedName>
</protein>
<organism evidence="2 3">
    <name type="scientific">Saxophila tyrrhenica</name>
    <dbReference type="NCBI Taxonomy" id="1690608"/>
    <lineage>
        <taxon>Eukaryota</taxon>
        <taxon>Fungi</taxon>
        <taxon>Dikarya</taxon>
        <taxon>Ascomycota</taxon>
        <taxon>Pezizomycotina</taxon>
        <taxon>Dothideomycetes</taxon>
        <taxon>Dothideomycetidae</taxon>
        <taxon>Mycosphaerellales</taxon>
        <taxon>Extremaceae</taxon>
        <taxon>Saxophila</taxon>
    </lineage>
</organism>
<comment type="caution">
    <text evidence="2">The sequence shown here is derived from an EMBL/GenBank/DDBJ whole genome shotgun (WGS) entry which is preliminary data.</text>
</comment>
<dbReference type="SUPFAM" id="SSF51735">
    <property type="entry name" value="NAD(P)-binding Rossmann-fold domains"/>
    <property type="match status" value="1"/>
</dbReference>
<evidence type="ECO:0000313" key="2">
    <source>
        <dbReference type="EMBL" id="KAK5169779.1"/>
    </source>
</evidence>
<dbReference type="Proteomes" id="UP001337655">
    <property type="component" value="Unassembled WGS sequence"/>
</dbReference>
<gene>
    <name evidence="2" type="ORF">LTR77_005757</name>
</gene>
<accession>A0AAV9PCU7</accession>
<name>A0AAV9PCU7_9PEZI</name>
<proteinExistence type="predicted"/>
<dbReference type="AlphaFoldDB" id="A0AAV9PCU7"/>
<evidence type="ECO:0000259" key="1">
    <source>
        <dbReference type="Pfam" id="PF22917"/>
    </source>
</evidence>
<feature type="domain" description="PRISE-like Rossmann-fold" evidence="1">
    <location>
        <begin position="5"/>
        <end position="410"/>
    </location>
</feature>
<dbReference type="Gene3D" id="3.40.50.720">
    <property type="entry name" value="NAD(P)-binding Rossmann-like Domain"/>
    <property type="match status" value="1"/>
</dbReference>